<name>A0A9P1BVG2_9DINO</name>
<evidence type="ECO:0000313" key="2">
    <source>
        <dbReference type="EMBL" id="CAI3980402.1"/>
    </source>
</evidence>
<dbReference type="EMBL" id="CAMXCT020000557">
    <property type="protein sequence ID" value="CAL1133777.1"/>
    <property type="molecule type" value="Genomic_DNA"/>
</dbReference>
<sequence length="138" mass="14847">MAEAPDAEPLPFPEKLAMAWQSINPTVCCTTDGRRAVWSAQRGYDFPLAHQECAGWAQGLRHAASVPSIASPGPLDQSAMVGMTGKSLVHPNRQHARARSSQAAKKKPGNDPPELPPESRASFSWVSPKIPLALENQV</sequence>
<reference evidence="2" key="1">
    <citation type="submission" date="2022-10" db="EMBL/GenBank/DDBJ databases">
        <authorList>
            <person name="Chen Y."/>
            <person name="Dougan E. K."/>
            <person name="Chan C."/>
            <person name="Rhodes N."/>
            <person name="Thang M."/>
        </authorList>
    </citation>
    <scope>NUCLEOTIDE SEQUENCE</scope>
</reference>
<keyword evidence="4" id="KW-1185">Reference proteome</keyword>
<organism evidence="2">
    <name type="scientific">Cladocopium goreaui</name>
    <dbReference type="NCBI Taxonomy" id="2562237"/>
    <lineage>
        <taxon>Eukaryota</taxon>
        <taxon>Sar</taxon>
        <taxon>Alveolata</taxon>
        <taxon>Dinophyceae</taxon>
        <taxon>Suessiales</taxon>
        <taxon>Symbiodiniaceae</taxon>
        <taxon>Cladocopium</taxon>
    </lineage>
</organism>
<dbReference type="AlphaFoldDB" id="A0A9P1BVG2"/>
<evidence type="ECO:0000313" key="3">
    <source>
        <dbReference type="EMBL" id="CAL1133777.1"/>
    </source>
</evidence>
<dbReference type="Proteomes" id="UP001152797">
    <property type="component" value="Unassembled WGS sequence"/>
</dbReference>
<evidence type="ECO:0000313" key="4">
    <source>
        <dbReference type="Proteomes" id="UP001152797"/>
    </source>
</evidence>
<dbReference type="EMBL" id="CAMXCT030000557">
    <property type="protein sequence ID" value="CAL4767714.1"/>
    <property type="molecule type" value="Genomic_DNA"/>
</dbReference>
<comment type="caution">
    <text evidence="2">The sequence shown here is derived from an EMBL/GenBank/DDBJ whole genome shotgun (WGS) entry which is preliminary data.</text>
</comment>
<protein>
    <submittedName>
        <fullName evidence="2">Uncharacterized protein</fullName>
    </submittedName>
</protein>
<dbReference type="EMBL" id="CAMXCT010000557">
    <property type="protein sequence ID" value="CAI3980402.1"/>
    <property type="molecule type" value="Genomic_DNA"/>
</dbReference>
<evidence type="ECO:0000256" key="1">
    <source>
        <dbReference type="SAM" id="MobiDB-lite"/>
    </source>
</evidence>
<proteinExistence type="predicted"/>
<feature type="region of interest" description="Disordered" evidence="1">
    <location>
        <begin position="70"/>
        <end position="122"/>
    </location>
</feature>
<gene>
    <name evidence="2" type="ORF">C1SCF055_LOCUS8275</name>
</gene>
<accession>A0A9P1BVG2</accession>
<reference evidence="3" key="2">
    <citation type="submission" date="2024-04" db="EMBL/GenBank/DDBJ databases">
        <authorList>
            <person name="Chen Y."/>
            <person name="Shah S."/>
            <person name="Dougan E. K."/>
            <person name="Thang M."/>
            <person name="Chan C."/>
        </authorList>
    </citation>
    <scope>NUCLEOTIDE SEQUENCE [LARGE SCALE GENOMIC DNA]</scope>
</reference>